<reference evidence="1" key="1">
    <citation type="journal article" date="2022" name="bioRxiv">
        <title>Population genetic analysis of Ophidiomyces ophidiicola, the causative agent of snake fungal disease, indicates recent introductions to the USA.</title>
        <authorList>
            <person name="Ladner J.T."/>
            <person name="Palmer J.M."/>
            <person name="Ettinger C.L."/>
            <person name="Stajich J.E."/>
            <person name="Farrell T.M."/>
            <person name="Glorioso B.M."/>
            <person name="Lawson B."/>
            <person name="Price S.J."/>
            <person name="Stengle A.G."/>
            <person name="Grear D.A."/>
            <person name="Lorch J.M."/>
        </authorList>
    </citation>
    <scope>NUCLEOTIDE SEQUENCE</scope>
    <source>
        <strain evidence="1">NWHC 24266-5</strain>
    </source>
</reference>
<name>A0ACB8UYV4_9EURO</name>
<protein>
    <submittedName>
        <fullName evidence="1">Uncharacterized protein</fullName>
    </submittedName>
</protein>
<organism evidence="1">
    <name type="scientific">Ophidiomyces ophidiicola</name>
    <dbReference type="NCBI Taxonomy" id="1387563"/>
    <lineage>
        <taxon>Eukaryota</taxon>
        <taxon>Fungi</taxon>
        <taxon>Dikarya</taxon>
        <taxon>Ascomycota</taxon>
        <taxon>Pezizomycotina</taxon>
        <taxon>Eurotiomycetes</taxon>
        <taxon>Eurotiomycetidae</taxon>
        <taxon>Onygenales</taxon>
        <taxon>Onygenaceae</taxon>
        <taxon>Ophidiomyces</taxon>
    </lineage>
</organism>
<dbReference type="EMBL" id="JALBCA010000031">
    <property type="protein sequence ID" value="KAI2388437.1"/>
    <property type="molecule type" value="Genomic_DNA"/>
</dbReference>
<comment type="caution">
    <text evidence="1">The sequence shown here is derived from an EMBL/GenBank/DDBJ whole genome shotgun (WGS) entry which is preliminary data.</text>
</comment>
<proteinExistence type="predicted"/>
<sequence>MAEYPASLIPGMFVNAVDGNILEVQAFMNEFIGKILKEADCNAKVVWDIPSREDGTERSRHFEILRNGFVLCYGAVSSRKFFVPDLVTLARCVEGDLDILPALVDPNMSTVYLDKNYPREGPKEAFRAFLAACIQLLLVPTA</sequence>
<accession>A0ACB8UYV4</accession>
<evidence type="ECO:0000313" key="1">
    <source>
        <dbReference type="EMBL" id="KAI2388437.1"/>
    </source>
</evidence>
<gene>
    <name evidence="1" type="ORF">LOY88_002633</name>
</gene>